<feature type="domain" description="DUF7164" evidence="1">
    <location>
        <begin position="41"/>
        <end position="168"/>
    </location>
</feature>
<dbReference type="EMBL" id="CAJNOU010000416">
    <property type="protein sequence ID" value="CAF0990719.1"/>
    <property type="molecule type" value="Genomic_DNA"/>
</dbReference>
<dbReference type="AlphaFoldDB" id="A0A814G297"/>
<dbReference type="Gene3D" id="3.30.420.10">
    <property type="entry name" value="Ribonuclease H-like superfamily/Ribonuclease H"/>
    <property type="match status" value="1"/>
</dbReference>
<proteinExistence type="predicted"/>
<dbReference type="Proteomes" id="UP000663889">
    <property type="component" value="Unassembled WGS sequence"/>
</dbReference>
<reference evidence="2" key="1">
    <citation type="submission" date="2021-02" db="EMBL/GenBank/DDBJ databases">
        <authorList>
            <person name="Nowell W R."/>
        </authorList>
    </citation>
    <scope>NUCLEOTIDE SEQUENCE</scope>
</reference>
<accession>A0A814G297</accession>
<dbReference type="Proteomes" id="UP000663874">
    <property type="component" value="Unassembled WGS sequence"/>
</dbReference>
<dbReference type="InterPro" id="IPR055588">
    <property type="entry name" value="DUF7164"/>
</dbReference>
<sequence length="173" mass="20425">MDGPLYVDILRKHLLSGVRTQFGRRWRYQQDNDPKHTRRIAKQFLEDEVPELWPDWHYGVLLLYGSELAINHLILAENIKLGLANTLLDQFTTTNDPYDFEKNKPLHLHCWHTYKQFSKFLFKRGKYNDIHPRKFINDTSASGFAMRMALESRLMSSTDLKEQLMNAKNSSIL</sequence>
<evidence type="ECO:0000313" key="2">
    <source>
        <dbReference type="EMBL" id="CAF0990719.1"/>
    </source>
</evidence>
<evidence type="ECO:0000313" key="3">
    <source>
        <dbReference type="EMBL" id="CAF4061911.1"/>
    </source>
</evidence>
<protein>
    <recommendedName>
        <fullName evidence="1">DUF7164 domain-containing protein</fullName>
    </recommendedName>
</protein>
<comment type="caution">
    <text evidence="2">The sequence shown here is derived from an EMBL/GenBank/DDBJ whole genome shotgun (WGS) entry which is preliminary data.</text>
</comment>
<evidence type="ECO:0000259" key="1">
    <source>
        <dbReference type="Pfam" id="PF23741"/>
    </source>
</evidence>
<dbReference type="EMBL" id="CAJOBE010008460">
    <property type="protein sequence ID" value="CAF4061911.1"/>
    <property type="molecule type" value="Genomic_DNA"/>
</dbReference>
<gene>
    <name evidence="3" type="ORF">FNK824_LOCUS29304</name>
    <name evidence="2" type="ORF">SEV965_LOCUS10251</name>
</gene>
<dbReference type="InterPro" id="IPR036397">
    <property type="entry name" value="RNaseH_sf"/>
</dbReference>
<dbReference type="Pfam" id="PF23741">
    <property type="entry name" value="DUF7164"/>
    <property type="match status" value="1"/>
</dbReference>
<name>A0A814G297_9BILA</name>
<dbReference type="GO" id="GO:0003676">
    <property type="term" value="F:nucleic acid binding"/>
    <property type="evidence" value="ECO:0007669"/>
    <property type="project" value="InterPro"/>
</dbReference>
<evidence type="ECO:0000313" key="4">
    <source>
        <dbReference type="Proteomes" id="UP000663889"/>
    </source>
</evidence>
<organism evidence="2 4">
    <name type="scientific">Rotaria sordida</name>
    <dbReference type="NCBI Taxonomy" id="392033"/>
    <lineage>
        <taxon>Eukaryota</taxon>
        <taxon>Metazoa</taxon>
        <taxon>Spiralia</taxon>
        <taxon>Gnathifera</taxon>
        <taxon>Rotifera</taxon>
        <taxon>Eurotatoria</taxon>
        <taxon>Bdelloidea</taxon>
        <taxon>Philodinida</taxon>
        <taxon>Philodinidae</taxon>
        <taxon>Rotaria</taxon>
    </lineage>
</organism>